<proteinExistence type="predicted"/>
<protein>
    <submittedName>
        <fullName evidence="7">APC family permease</fullName>
    </submittedName>
</protein>
<reference evidence="7 8" key="1">
    <citation type="submission" date="2021-11" db="EMBL/GenBank/DDBJ databases">
        <authorList>
            <person name="Oh E.-T."/>
            <person name="Kim S.-B."/>
        </authorList>
    </citation>
    <scope>NUCLEOTIDE SEQUENCE [LARGE SCALE GENOMIC DNA]</scope>
    <source>
        <strain evidence="7 8">MMS20-SJTR3</strain>
    </source>
</reference>
<organism evidence="7 8">
    <name type="scientific">Paraburkholderia sejongensis</name>
    <dbReference type="NCBI Taxonomy" id="2886946"/>
    <lineage>
        <taxon>Bacteria</taxon>
        <taxon>Pseudomonadati</taxon>
        <taxon>Pseudomonadota</taxon>
        <taxon>Betaproteobacteria</taxon>
        <taxon>Burkholderiales</taxon>
        <taxon>Burkholderiaceae</taxon>
        <taxon>Paraburkholderia</taxon>
    </lineage>
</organism>
<gene>
    <name evidence="7" type="ORF">LJ656_19015</name>
</gene>
<evidence type="ECO:0000313" key="7">
    <source>
        <dbReference type="EMBL" id="MCC8394688.1"/>
    </source>
</evidence>
<dbReference type="PANTHER" id="PTHR42770">
    <property type="entry name" value="AMINO ACID TRANSPORTER-RELATED"/>
    <property type="match status" value="1"/>
</dbReference>
<evidence type="ECO:0000256" key="1">
    <source>
        <dbReference type="ARBA" id="ARBA00004651"/>
    </source>
</evidence>
<evidence type="ECO:0000256" key="3">
    <source>
        <dbReference type="ARBA" id="ARBA00022692"/>
    </source>
</evidence>
<dbReference type="Pfam" id="PF13520">
    <property type="entry name" value="AA_permease_2"/>
    <property type="match status" value="1"/>
</dbReference>
<keyword evidence="8" id="KW-1185">Reference proteome</keyword>
<sequence>MVNGLRRQISLPGGTALAVGMVVGSGVFGLPGLALELGSPQIAALGWLACAIACLPLLCVFATLGTHYASAAGISRYAEAALGQRAEFAVTAVLCGTFPLTVPAQSMIGASYALVAFGLHKSAHFPVCVSILFVAVAFNLVGIRTAALVNQLSLGLIATAVLGLCVSRRADLHAGMLLWMRPNWTGVTLSQVWKVSALLFWAFIGWENVSFGLEEFRDPQRAIKHVYAISFVVVIVLYSLLAGTVNGAASNEPFVGAAEGVAHLVPRHWQAAFSLVTVGIIQATANAWVFAASRLFYSAGRNRLLPPVFARLGLDRRGTPRNAVLLVAVSFVAVLAAATVFHIKLSGLLTIANQNFVVLYLVCIFACWKTGRGAERWLLTPLALLSCCFLLADLNYRMCYPIALLTLGALCHCVREKRLLAGFAETHSPPLP</sequence>
<accession>A0ABS8JXS1</accession>
<dbReference type="PANTHER" id="PTHR42770:SF13">
    <property type="entry name" value="L-METHIONINE_BRANCHED-CHAIN AMINO ACID EXPORTER YJEH"/>
    <property type="match status" value="1"/>
</dbReference>
<keyword evidence="4 6" id="KW-1133">Transmembrane helix</keyword>
<dbReference type="Gene3D" id="1.20.1740.10">
    <property type="entry name" value="Amino acid/polyamine transporter I"/>
    <property type="match status" value="1"/>
</dbReference>
<dbReference type="EMBL" id="JAJITD010000009">
    <property type="protein sequence ID" value="MCC8394688.1"/>
    <property type="molecule type" value="Genomic_DNA"/>
</dbReference>
<feature type="transmembrane region" description="Helical" evidence="6">
    <location>
        <begin position="88"/>
        <end position="117"/>
    </location>
</feature>
<feature type="transmembrane region" description="Helical" evidence="6">
    <location>
        <begin position="123"/>
        <end position="141"/>
    </location>
</feature>
<feature type="transmembrane region" description="Helical" evidence="6">
    <location>
        <begin position="269"/>
        <end position="291"/>
    </location>
</feature>
<feature type="transmembrane region" description="Helical" evidence="6">
    <location>
        <begin position="349"/>
        <end position="368"/>
    </location>
</feature>
<comment type="subcellular location">
    <subcellularLocation>
        <location evidence="1">Cell membrane</location>
        <topology evidence="1">Multi-pass membrane protein</topology>
    </subcellularLocation>
</comment>
<keyword evidence="2" id="KW-1003">Cell membrane</keyword>
<evidence type="ECO:0000256" key="2">
    <source>
        <dbReference type="ARBA" id="ARBA00022475"/>
    </source>
</evidence>
<evidence type="ECO:0000256" key="4">
    <source>
        <dbReference type="ARBA" id="ARBA00022989"/>
    </source>
</evidence>
<dbReference type="InterPro" id="IPR002293">
    <property type="entry name" value="AA/rel_permease1"/>
</dbReference>
<evidence type="ECO:0000313" key="8">
    <source>
        <dbReference type="Proteomes" id="UP001431019"/>
    </source>
</evidence>
<keyword evidence="5 6" id="KW-0472">Membrane</keyword>
<dbReference type="PIRSF" id="PIRSF006060">
    <property type="entry name" value="AA_transporter"/>
    <property type="match status" value="1"/>
</dbReference>
<name>A0ABS8JXS1_9BURK</name>
<feature type="transmembrane region" description="Helical" evidence="6">
    <location>
        <begin position="9"/>
        <end position="30"/>
    </location>
</feature>
<evidence type="ECO:0000256" key="5">
    <source>
        <dbReference type="ARBA" id="ARBA00023136"/>
    </source>
</evidence>
<feature type="transmembrane region" description="Helical" evidence="6">
    <location>
        <begin position="148"/>
        <end position="170"/>
    </location>
</feature>
<feature type="transmembrane region" description="Helical" evidence="6">
    <location>
        <begin position="323"/>
        <end position="343"/>
    </location>
</feature>
<dbReference type="InterPro" id="IPR050367">
    <property type="entry name" value="APC_superfamily"/>
</dbReference>
<evidence type="ECO:0000256" key="6">
    <source>
        <dbReference type="SAM" id="Phobius"/>
    </source>
</evidence>
<keyword evidence="3 6" id="KW-0812">Transmembrane</keyword>
<feature type="transmembrane region" description="Helical" evidence="6">
    <location>
        <begin position="42"/>
        <end position="67"/>
    </location>
</feature>
<comment type="caution">
    <text evidence="7">The sequence shown here is derived from an EMBL/GenBank/DDBJ whole genome shotgun (WGS) entry which is preliminary data.</text>
</comment>
<feature type="transmembrane region" description="Helical" evidence="6">
    <location>
        <begin position="226"/>
        <end position="249"/>
    </location>
</feature>
<dbReference type="Proteomes" id="UP001431019">
    <property type="component" value="Unassembled WGS sequence"/>
</dbReference>
<dbReference type="RefSeq" id="WP_230510925.1">
    <property type="nucleotide sequence ID" value="NZ_JAJITD010000009.1"/>
</dbReference>
<feature type="transmembrane region" description="Helical" evidence="6">
    <location>
        <begin position="190"/>
        <end position="206"/>
    </location>
</feature>